<dbReference type="GO" id="GO:0004175">
    <property type="term" value="F:endopeptidase activity"/>
    <property type="evidence" value="ECO:0007669"/>
    <property type="project" value="UniProtKB-ARBA"/>
</dbReference>
<gene>
    <name evidence="3" type="ORF">KP509_05G091300</name>
</gene>
<protein>
    <recommendedName>
        <fullName evidence="2">CAAX prenyl protease 2/Lysostaphin resistance protein A-like domain-containing protein</fullName>
    </recommendedName>
</protein>
<comment type="caution">
    <text evidence="3">The sequence shown here is derived from an EMBL/GenBank/DDBJ whole genome shotgun (WGS) entry which is preliminary data.</text>
</comment>
<evidence type="ECO:0000259" key="2">
    <source>
        <dbReference type="Pfam" id="PF02517"/>
    </source>
</evidence>
<feature type="transmembrane region" description="Helical" evidence="1">
    <location>
        <begin position="168"/>
        <end position="187"/>
    </location>
</feature>
<evidence type="ECO:0000256" key="1">
    <source>
        <dbReference type="SAM" id="Phobius"/>
    </source>
</evidence>
<organism evidence="3 4">
    <name type="scientific">Ceratopteris richardii</name>
    <name type="common">Triangle waterfern</name>
    <dbReference type="NCBI Taxonomy" id="49495"/>
    <lineage>
        <taxon>Eukaryota</taxon>
        <taxon>Viridiplantae</taxon>
        <taxon>Streptophyta</taxon>
        <taxon>Embryophyta</taxon>
        <taxon>Tracheophyta</taxon>
        <taxon>Polypodiopsida</taxon>
        <taxon>Polypodiidae</taxon>
        <taxon>Polypodiales</taxon>
        <taxon>Pteridineae</taxon>
        <taxon>Pteridaceae</taxon>
        <taxon>Parkerioideae</taxon>
        <taxon>Ceratopteris</taxon>
    </lineage>
</organism>
<dbReference type="AlphaFoldDB" id="A0A8T2UVR8"/>
<feature type="transmembrane region" description="Helical" evidence="1">
    <location>
        <begin position="133"/>
        <end position="156"/>
    </location>
</feature>
<feature type="transmembrane region" description="Helical" evidence="1">
    <location>
        <begin position="357"/>
        <end position="375"/>
    </location>
</feature>
<dbReference type="InterPro" id="IPR003675">
    <property type="entry name" value="Rce1/LyrA-like_dom"/>
</dbReference>
<name>A0A8T2UVR8_CERRI</name>
<dbReference type="OMA" id="TICYFTG"/>
<feature type="transmembrane region" description="Helical" evidence="1">
    <location>
        <begin position="274"/>
        <end position="296"/>
    </location>
</feature>
<proteinExistence type="predicted"/>
<evidence type="ECO:0000313" key="4">
    <source>
        <dbReference type="Proteomes" id="UP000825935"/>
    </source>
</evidence>
<keyword evidence="4" id="KW-1185">Reference proteome</keyword>
<dbReference type="GO" id="GO:0080120">
    <property type="term" value="P:CAAX-box protein maturation"/>
    <property type="evidence" value="ECO:0007669"/>
    <property type="project" value="UniProtKB-ARBA"/>
</dbReference>
<dbReference type="Pfam" id="PF02517">
    <property type="entry name" value="Rce1-like"/>
    <property type="match status" value="1"/>
</dbReference>
<keyword evidence="1" id="KW-0472">Membrane</keyword>
<feature type="transmembrane region" description="Helical" evidence="1">
    <location>
        <begin position="333"/>
        <end position="351"/>
    </location>
</feature>
<feature type="domain" description="CAAX prenyl protease 2/Lysostaphin resistance protein A-like" evidence="2">
    <location>
        <begin position="217"/>
        <end position="368"/>
    </location>
</feature>
<dbReference type="PANTHER" id="PTHR36736:SF1">
    <property type="entry name" value="OS03G0100030 PROTEIN"/>
    <property type="match status" value="1"/>
</dbReference>
<dbReference type="Proteomes" id="UP000825935">
    <property type="component" value="Chromosome 5"/>
</dbReference>
<feature type="transmembrane region" description="Helical" evidence="1">
    <location>
        <begin position="208"/>
        <end position="227"/>
    </location>
</feature>
<dbReference type="EMBL" id="CM035410">
    <property type="protein sequence ID" value="KAH7437833.1"/>
    <property type="molecule type" value="Genomic_DNA"/>
</dbReference>
<dbReference type="PANTHER" id="PTHR36736">
    <property type="entry name" value="OS03G0100030 PROTEIN"/>
    <property type="match status" value="1"/>
</dbReference>
<keyword evidence="1" id="KW-1133">Transmembrane helix</keyword>
<keyword evidence="1" id="KW-0812">Transmembrane</keyword>
<dbReference type="OrthoDB" id="1913265at2759"/>
<accession>A0A8T2UVR8</accession>
<sequence length="413" mass="45526">MAQASLVHGSARPVDGHSERPVFNFVCAERTASGNIQGNACIRHSLLLSSAQQSILLSSNSLAEATCRRRSSYLPLQVTCLQKRASDEAPKVGKLGSGDLPALQSDAWLSRKSSLSVGEGDPLWEQIEAGLRIFYAAGIYVVMALSGQAICHIFGLDKSGGFEMCPDVAMQGIGYAIPPMMALLFILDDEVVKISPAARAIRDVEDEELMCFFVGMSAWQLLLVVTMDAVAEELFFRIAIQGGLAHMFLSDGKISDPSDGIAALTGMFPLFAPFAHGLAAVMTAALTGSILFVTSFPQDPAYVITRVHRDQSTLREVKKSFAAWYERRQLRRIYSPLLDSLLALYLGFEWLQTGNVLAPIITHIIYSTVVVGNGLRRIHERREKIRQRTRKFWEKETVSNEQISAELRPTMEK</sequence>
<reference evidence="3" key="1">
    <citation type="submission" date="2021-08" db="EMBL/GenBank/DDBJ databases">
        <title>WGS assembly of Ceratopteris richardii.</title>
        <authorList>
            <person name="Marchant D.B."/>
            <person name="Chen G."/>
            <person name="Jenkins J."/>
            <person name="Shu S."/>
            <person name="Leebens-Mack J."/>
            <person name="Grimwood J."/>
            <person name="Schmutz J."/>
            <person name="Soltis P."/>
            <person name="Soltis D."/>
            <person name="Chen Z.-H."/>
        </authorList>
    </citation>
    <scope>NUCLEOTIDE SEQUENCE</scope>
    <source>
        <strain evidence="3">Whitten #5841</strain>
        <tissue evidence="3">Leaf</tissue>
    </source>
</reference>
<evidence type="ECO:0000313" key="3">
    <source>
        <dbReference type="EMBL" id="KAH7437833.1"/>
    </source>
</evidence>